<feature type="disulfide bond" evidence="7">
    <location>
        <begin position="178"/>
        <end position="239"/>
    </location>
</feature>
<keyword evidence="10" id="KW-1185">Reference proteome</keyword>
<protein>
    <submittedName>
        <fullName evidence="9">Deleted in malignant brain tumors 1 protein-like</fullName>
    </submittedName>
</protein>
<dbReference type="EMBL" id="JAGXEW010000039">
    <property type="protein sequence ID" value="KAK1153857.1"/>
    <property type="molecule type" value="Genomic_DNA"/>
</dbReference>
<dbReference type="PRINTS" id="PR00258">
    <property type="entry name" value="SPERACTRCPTR"/>
</dbReference>
<sequence length="364" mass="39277">MQYLKKKKIVIHNSGVQGLVWTDHFISFEGNDAVRLMGGGSSCAGRVEVYHAGEWGKVCDHNWNIKDAEVVCKQVGCGPAQSAPRSAHFGVGSGPVWLDEVHCNGSESALWNCPSSGWGVHDCGDREEAGVVCTGNEDTVRLVGGGNRCEGRVEIYHAGEWGTVCDDNWDIRDAEVVCAQLGCGSAKSAPRSAHFGHGSGPIWLDEVSCSGSESALWNCTSGGWGWHDCSHYEDAGVICSDNALRLAGGRNPCKGRVEVYHAGQWGTVCDHNWDIQDAEVVCAQLDCLDAQSAPRSSHFGQGSGRIWLDDVHCNGSESTLWNCTSRGWGQHNCDHLQEAGVICAGRGNAFHPYLAIVFMLFKNK</sequence>
<organism evidence="9 10">
    <name type="scientific">Acipenser oxyrinchus oxyrinchus</name>
    <dbReference type="NCBI Taxonomy" id="40147"/>
    <lineage>
        <taxon>Eukaryota</taxon>
        <taxon>Metazoa</taxon>
        <taxon>Chordata</taxon>
        <taxon>Craniata</taxon>
        <taxon>Vertebrata</taxon>
        <taxon>Euteleostomi</taxon>
        <taxon>Actinopterygii</taxon>
        <taxon>Chondrostei</taxon>
        <taxon>Acipenseriformes</taxon>
        <taxon>Acipenseridae</taxon>
        <taxon>Acipenser</taxon>
    </lineage>
</organism>
<evidence type="ECO:0000256" key="2">
    <source>
        <dbReference type="ARBA" id="ARBA00022525"/>
    </source>
</evidence>
<evidence type="ECO:0000256" key="3">
    <source>
        <dbReference type="ARBA" id="ARBA00022729"/>
    </source>
</evidence>
<feature type="disulfide bond" evidence="7">
    <location>
        <begin position="282"/>
        <end position="343"/>
    </location>
</feature>
<keyword evidence="4" id="KW-0677">Repeat</keyword>
<accession>A0AAD8FW13</accession>
<evidence type="ECO:0000256" key="7">
    <source>
        <dbReference type="PROSITE-ProRule" id="PRU00196"/>
    </source>
</evidence>
<dbReference type="GO" id="GO:0031638">
    <property type="term" value="P:zymogen activation"/>
    <property type="evidence" value="ECO:0007669"/>
    <property type="project" value="TreeGrafter"/>
</dbReference>
<name>A0AAD8FW13_ACIOX</name>
<proteinExistence type="predicted"/>
<feature type="domain" description="SRCR" evidence="8">
    <location>
        <begin position="140"/>
        <end position="240"/>
    </location>
</feature>
<dbReference type="PANTHER" id="PTHR48071:SF15">
    <property type="entry name" value="SRCR DOMAIN-CONTAINING PROTEIN"/>
    <property type="match status" value="1"/>
</dbReference>
<dbReference type="InterPro" id="IPR001190">
    <property type="entry name" value="SRCR"/>
</dbReference>
<evidence type="ECO:0000256" key="6">
    <source>
        <dbReference type="ARBA" id="ARBA00023180"/>
    </source>
</evidence>
<dbReference type="PANTHER" id="PTHR48071">
    <property type="entry name" value="SRCR DOMAIN-CONTAINING PROTEIN"/>
    <property type="match status" value="1"/>
</dbReference>
<feature type="disulfide bond" evidence="7">
    <location>
        <begin position="103"/>
        <end position="113"/>
    </location>
</feature>
<dbReference type="FunFam" id="3.10.250.10:FF:000006">
    <property type="entry name" value="neurotrypsin isoform X2"/>
    <property type="match status" value="2"/>
</dbReference>
<gene>
    <name evidence="9" type="primary">DMBT1</name>
    <name evidence="9" type="ORF">AOXY_G29559</name>
</gene>
<keyword evidence="5 7" id="KW-1015">Disulfide bond</keyword>
<feature type="disulfide bond" evidence="7">
    <location>
        <begin position="269"/>
        <end position="333"/>
    </location>
</feature>
<dbReference type="PROSITE" id="PS00420">
    <property type="entry name" value="SRCR_1"/>
    <property type="match status" value="2"/>
</dbReference>
<dbReference type="FunFam" id="3.10.250.10:FF:000002">
    <property type="entry name" value="Scavenger receptor cysteine-rich type 1 protein M130"/>
    <property type="match status" value="1"/>
</dbReference>
<reference evidence="9" key="1">
    <citation type="submission" date="2022-02" db="EMBL/GenBank/DDBJ databases">
        <title>Atlantic sturgeon de novo genome assembly.</title>
        <authorList>
            <person name="Stock M."/>
            <person name="Klopp C."/>
            <person name="Guiguen Y."/>
            <person name="Cabau C."/>
            <person name="Parinello H."/>
            <person name="Santidrian Yebra-Pimentel E."/>
            <person name="Kuhl H."/>
            <person name="Dirks R.P."/>
            <person name="Guessner J."/>
            <person name="Wuertz S."/>
            <person name="Du K."/>
            <person name="Schartl M."/>
        </authorList>
    </citation>
    <scope>NUCLEOTIDE SEQUENCE</scope>
    <source>
        <strain evidence="9">STURGEONOMICS-FGT-2020</strain>
        <tissue evidence="9">Whole blood</tissue>
    </source>
</reference>
<evidence type="ECO:0000313" key="9">
    <source>
        <dbReference type="EMBL" id="KAK1153857.1"/>
    </source>
</evidence>
<dbReference type="GO" id="GO:0005886">
    <property type="term" value="C:plasma membrane"/>
    <property type="evidence" value="ECO:0007669"/>
    <property type="project" value="TreeGrafter"/>
</dbReference>
<feature type="disulfide bond" evidence="7">
    <location>
        <begin position="165"/>
        <end position="229"/>
    </location>
</feature>
<feature type="domain" description="SRCR" evidence="8">
    <location>
        <begin position="244"/>
        <end position="344"/>
    </location>
</feature>
<evidence type="ECO:0000256" key="1">
    <source>
        <dbReference type="ARBA" id="ARBA00004613"/>
    </source>
</evidence>
<dbReference type="Gene3D" id="3.10.250.10">
    <property type="entry name" value="SRCR-like domain"/>
    <property type="match status" value="3"/>
</dbReference>
<keyword evidence="3" id="KW-0732">Signal</keyword>
<comment type="caution">
    <text evidence="9">The sequence shown here is derived from an EMBL/GenBank/DDBJ whole genome shotgun (WGS) entry which is preliminary data.</text>
</comment>
<dbReference type="SUPFAM" id="SSF56487">
    <property type="entry name" value="SRCR-like"/>
    <property type="match status" value="3"/>
</dbReference>
<dbReference type="Proteomes" id="UP001230051">
    <property type="component" value="Unassembled WGS sequence"/>
</dbReference>
<dbReference type="GO" id="GO:0005615">
    <property type="term" value="C:extracellular space"/>
    <property type="evidence" value="ECO:0007669"/>
    <property type="project" value="TreeGrafter"/>
</dbReference>
<comment type="subcellular location">
    <subcellularLocation>
        <location evidence="1">Secreted</location>
    </subcellularLocation>
</comment>
<keyword evidence="2" id="KW-0964">Secreted</keyword>
<feature type="disulfide bond" evidence="7">
    <location>
        <begin position="313"/>
        <end position="323"/>
    </location>
</feature>
<dbReference type="InterPro" id="IPR036772">
    <property type="entry name" value="SRCR-like_dom_sf"/>
</dbReference>
<keyword evidence="6" id="KW-0325">Glycoprotein</keyword>
<dbReference type="Pfam" id="PF00530">
    <property type="entry name" value="SRCR"/>
    <property type="match status" value="3"/>
</dbReference>
<dbReference type="SMART" id="SM00202">
    <property type="entry name" value="SR"/>
    <property type="match status" value="3"/>
</dbReference>
<dbReference type="AlphaFoldDB" id="A0AAD8FW13"/>
<dbReference type="PROSITE" id="PS50287">
    <property type="entry name" value="SRCR_2"/>
    <property type="match status" value="3"/>
</dbReference>
<feature type="disulfide bond" evidence="7">
    <location>
        <begin position="209"/>
        <end position="219"/>
    </location>
</feature>
<dbReference type="GO" id="GO:0004252">
    <property type="term" value="F:serine-type endopeptidase activity"/>
    <property type="evidence" value="ECO:0007669"/>
    <property type="project" value="TreeGrafter"/>
</dbReference>
<feature type="disulfide bond" evidence="7">
    <location>
        <begin position="59"/>
        <end position="123"/>
    </location>
</feature>
<evidence type="ECO:0000259" key="8">
    <source>
        <dbReference type="PROSITE" id="PS50287"/>
    </source>
</evidence>
<evidence type="ECO:0000256" key="4">
    <source>
        <dbReference type="ARBA" id="ARBA00022737"/>
    </source>
</evidence>
<evidence type="ECO:0000313" key="10">
    <source>
        <dbReference type="Proteomes" id="UP001230051"/>
    </source>
</evidence>
<evidence type="ECO:0000256" key="5">
    <source>
        <dbReference type="ARBA" id="ARBA00023157"/>
    </source>
</evidence>
<feature type="disulfide bond" evidence="7">
    <location>
        <begin position="72"/>
        <end position="133"/>
    </location>
</feature>
<feature type="domain" description="SRCR" evidence="8">
    <location>
        <begin position="34"/>
        <end position="134"/>
    </location>
</feature>